<proteinExistence type="predicted"/>
<evidence type="ECO:0000256" key="1">
    <source>
        <dbReference type="ARBA" id="ARBA00022801"/>
    </source>
</evidence>
<dbReference type="SUPFAM" id="SSF53474">
    <property type="entry name" value="alpha/beta-Hydrolases"/>
    <property type="match status" value="1"/>
</dbReference>
<dbReference type="PANTHER" id="PTHR16138">
    <property type="entry name" value="MYCOPHENOLIC ACID ACYL-GLUCURONIDE ESTERASE, MITOCHONDRIAL"/>
    <property type="match status" value="1"/>
</dbReference>
<dbReference type="EMBL" id="VMFF01000054">
    <property type="protein sequence ID" value="TSC65287.1"/>
    <property type="molecule type" value="Genomic_DNA"/>
</dbReference>
<sequence length="252" mass="28226">MEKIFFNNSKGDKLCGLLTISDPEKDMIAILCHGHSSSKNSKSWTALEPILSDKNISVFRFDFYGNGESEGKFEDSDLTETTDDILHAIDYVKSLGFKRIVLVGSSFGGLSSILAASKSKELYGMVLKSPVSDYHEVDLQRLGEQGLQEWKEKGVRSYPYADPSSGLLLNYSFVEDYLKYDVYEAAEKIEVPTLVVHGDMDTEVPFSQSEKLVKHLKQGKLISVSGANHWYAEEGKFDEMIKLIADCIIKLK</sequence>
<keyword evidence="1" id="KW-0378">Hydrolase</keyword>
<name>A0A554JAB4_9BACT</name>
<protein>
    <recommendedName>
        <fullName evidence="2">Peptidase S9 prolyl oligopeptidase catalytic domain-containing protein</fullName>
    </recommendedName>
</protein>
<dbReference type="GO" id="GO:0004553">
    <property type="term" value="F:hydrolase activity, hydrolyzing O-glycosyl compounds"/>
    <property type="evidence" value="ECO:0007669"/>
    <property type="project" value="TreeGrafter"/>
</dbReference>
<dbReference type="AlphaFoldDB" id="A0A554JAB4"/>
<dbReference type="InterPro" id="IPR001375">
    <property type="entry name" value="Peptidase_S9_cat"/>
</dbReference>
<dbReference type="InterPro" id="IPR052382">
    <property type="entry name" value="ABHD10_acyl-thioesterase"/>
</dbReference>
<evidence type="ECO:0000313" key="4">
    <source>
        <dbReference type="Proteomes" id="UP000319613"/>
    </source>
</evidence>
<gene>
    <name evidence="3" type="ORF">G01um101477_547</name>
</gene>
<evidence type="ECO:0000313" key="3">
    <source>
        <dbReference type="EMBL" id="TSC65287.1"/>
    </source>
</evidence>
<dbReference type="Proteomes" id="UP000319613">
    <property type="component" value="Unassembled WGS sequence"/>
</dbReference>
<dbReference type="Pfam" id="PF00326">
    <property type="entry name" value="Peptidase_S9"/>
    <property type="match status" value="1"/>
</dbReference>
<feature type="domain" description="Peptidase S9 prolyl oligopeptidase catalytic" evidence="2">
    <location>
        <begin position="50"/>
        <end position="233"/>
    </location>
</feature>
<comment type="caution">
    <text evidence="3">The sequence shown here is derived from an EMBL/GenBank/DDBJ whole genome shotgun (WGS) entry which is preliminary data.</text>
</comment>
<dbReference type="GO" id="GO:0008236">
    <property type="term" value="F:serine-type peptidase activity"/>
    <property type="evidence" value="ECO:0007669"/>
    <property type="project" value="InterPro"/>
</dbReference>
<dbReference type="PANTHER" id="PTHR16138:SF7">
    <property type="entry name" value="PALMITOYL-PROTEIN THIOESTERASE ABHD10, MITOCHONDRIAL"/>
    <property type="match status" value="1"/>
</dbReference>
<evidence type="ECO:0000259" key="2">
    <source>
        <dbReference type="Pfam" id="PF00326"/>
    </source>
</evidence>
<dbReference type="InterPro" id="IPR029058">
    <property type="entry name" value="AB_hydrolase_fold"/>
</dbReference>
<dbReference type="GO" id="GO:0006508">
    <property type="term" value="P:proteolysis"/>
    <property type="evidence" value="ECO:0007669"/>
    <property type="project" value="InterPro"/>
</dbReference>
<dbReference type="Gene3D" id="3.40.50.1820">
    <property type="entry name" value="alpha/beta hydrolase"/>
    <property type="match status" value="1"/>
</dbReference>
<accession>A0A554JAB4</accession>
<reference evidence="3 4" key="1">
    <citation type="submission" date="2017-07" db="EMBL/GenBank/DDBJ databases">
        <title>Mechanisms for carbon and nitrogen cycling indicate functional differentiation within the Candidate Phyla Radiation.</title>
        <authorList>
            <person name="Danczak R.E."/>
            <person name="Johnston M.D."/>
            <person name="Kenah C."/>
            <person name="Slattery M."/>
            <person name="Wrighton K.C."/>
            <person name="Wilkins M.J."/>
        </authorList>
    </citation>
    <scope>NUCLEOTIDE SEQUENCE [LARGE SCALE GENOMIC DNA]</scope>
    <source>
        <strain evidence="3">Gr01-1014_77</strain>
    </source>
</reference>
<organism evidence="3 4">
    <name type="scientific">Candidatus Doudnabacteria bacterium Gr01-1014_77</name>
    <dbReference type="NCBI Taxonomy" id="2017133"/>
    <lineage>
        <taxon>Bacteria</taxon>
        <taxon>Candidatus Doudnaibacteriota</taxon>
    </lineage>
</organism>